<organism evidence="6 7">
    <name type="scientific">Pedobacter insulae</name>
    <dbReference type="NCBI Taxonomy" id="414048"/>
    <lineage>
        <taxon>Bacteria</taxon>
        <taxon>Pseudomonadati</taxon>
        <taxon>Bacteroidota</taxon>
        <taxon>Sphingobacteriia</taxon>
        <taxon>Sphingobacteriales</taxon>
        <taxon>Sphingobacteriaceae</taxon>
        <taxon>Pedobacter</taxon>
    </lineage>
</organism>
<dbReference type="GO" id="GO:0015232">
    <property type="term" value="F:heme transmembrane transporter activity"/>
    <property type="evidence" value="ECO:0007669"/>
    <property type="project" value="InterPro"/>
</dbReference>
<feature type="transmembrane region" description="Helical" evidence="3">
    <location>
        <begin position="351"/>
        <end position="371"/>
    </location>
</feature>
<feature type="transmembrane region" description="Helical" evidence="3">
    <location>
        <begin position="437"/>
        <end position="455"/>
    </location>
</feature>
<keyword evidence="7" id="KW-1185">Reference proteome</keyword>
<keyword evidence="2" id="KW-0201">Cytochrome c-type biogenesis</keyword>
<comment type="similarity">
    <text evidence="1">Belongs to the CcmF/CycK/Ccl1/NrfE/CcsA family.</text>
</comment>
<keyword evidence="3" id="KW-0472">Membrane</keyword>
<keyword evidence="3" id="KW-1133">Transmembrane helix</keyword>
<dbReference type="InterPro" id="IPR002541">
    <property type="entry name" value="Cyt_c_assembly"/>
</dbReference>
<evidence type="ECO:0000256" key="2">
    <source>
        <dbReference type="ARBA" id="ARBA00022748"/>
    </source>
</evidence>
<feature type="transmembrane region" description="Helical" evidence="3">
    <location>
        <begin position="798"/>
        <end position="815"/>
    </location>
</feature>
<evidence type="ECO:0000256" key="3">
    <source>
        <dbReference type="SAM" id="Phobius"/>
    </source>
</evidence>
<dbReference type="GO" id="GO:0016020">
    <property type="term" value="C:membrane"/>
    <property type="evidence" value="ECO:0007669"/>
    <property type="project" value="InterPro"/>
</dbReference>
<feature type="transmembrane region" description="Helical" evidence="3">
    <location>
        <begin position="217"/>
        <end position="236"/>
    </location>
</feature>
<feature type="transmembrane region" description="Helical" evidence="3">
    <location>
        <begin position="524"/>
        <end position="546"/>
    </location>
</feature>
<feature type="domain" description="Cytochrome c assembly protein" evidence="4">
    <location>
        <begin position="107"/>
        <end position="335"/>
    </location>
</feature>
<gene>
    <name evidence="6" type="ORF">SAMN04489864_103126</name>
</gene>
<dbReference type="GO" id="GO:0017004">
    <property type="term" value="P:cytochrome complex assembly"/>
    <property type="evidence" value="ECO:0007669"/>
    <property type="project" value="UniProtKB-KW"/>
</dbReference>
<feature type="transmembrane region" description="Helical" evidence="3">
    <location>
        <begin position="110"/>
        <end position="128"/>
    </location>
</feature>
<dbReference type="InterPro" id="IPR003567">
    <property type="entry name" value="Cyt_c_biogenesis"/>
</dbReference>
<evidence type="ECO:0000259" key="4">
    <source>
        <dbReference type="Pfam" id="PF01578"/>
    </source>
</evidence>
<dbReference type="Proteomes" id="UP000199666">
    <property type="component" value="Unassembled WGS sequence"/>
</dbReference>
<sequence length="824" mass="92946">MDSVKFIGESLLPGQIGQLFIVLAFVGSLLSTIAYFFGVKNQNKQDLSWTKIGRAGFLINVASIIGIGVTLFYLILNQKNEYYYVYDHSSKALPIYYIISAFWEGQEGSFWLWAFWQSLLGVILIWRAKTWENGVMTVIAFSQVFLTSMLLGVEIFGERIGSSPFILFREVINLKEWAPVVFNDPSNYANYLKFITDGQGLNPLLQNYWMVIHPPTLFLGFASMVVPFAYGIAALWERRYKEWIKPVLPWALFAVMILGAGIIMGSFWAYEALNFGGFWAWDPVENASIIPWLTLIAGVHVMIAFKNTGHAYFTAIALVFISFILVLYASFLTRSGILGDTSVHSFTDMGMFGHLILYNVAFLVIAIYFIATRWKELPITQKDEETYSREFWMFIGALVLTVACLQVIFTTSVPVFNKAFGTTFTPPVDVIKYYNKWQAPFAVLVTLVSGFSQFLKYKRTDPRKFYSSLISSIVFALVITGGFVYLTEIYSNLMYIILTFSCVFAILSNARLLTGAFAGKINKLAGSAVAHIGFALLLLGALVAAATSNPISINEEKDIPVRDFEKAADPGENIMLFKNEPKKMGKYTVTYISDTTIAPNTFYKLNFKRIDEKTGKVKEDFELNPSIQANESMGLIASPDTKHYLTSDIYTHITSAPDKKEEHAEHEGHSEEENYKVPRILNLAVGDTLHTSSGVLTVKAMNTAPVVKDLKLAPGDLAVSLTLEVNVSGKIYNAEPLFLVKGNNIFDFARNIEELGLRFRFTKIIPEQDKVELQVYEKPQQSKDWVVFKSIEFPYINLYWIGTIVMVIGFIMSILRRRKEVTTK</sequence>
<dbReference type="AlphaFoldDB" id="A0A1I2VM75"/>
<protein>
    <submittedName>
        <fullName evidence="6">Cytochrome c-type biogenesis protein CcmF</fullName>
    </submittedName>
</protein>
<evidence type="ECO:0000256" key="1">
    <source>
        <dbReference type="ARBA" id="ARBA00009186"/>
    </source>
</evidence>
<dbReference type="Pfam" id="PF01578">
    <property type="entry name" value="Cytochrom_C_asm"/>
    <property type="match status" value="1"/>
</dbReference>
<dbReference type="STRING" id="414048.SAMN04489864_103126"/>
<feature type="transmembrane region" description="Helical" evidence="3">
    <location>
        <begin position="467"/>
        <end position="487"/>
    </location>
</feature>
<evidence type="ECO:0000313" key="7">
    <source>
        <dbReference type="Proteomes" id="UP000199666"/>
    </source>
</evidence>
<dbReference type="EMBL" id="FOPP01000003">
    <property type="protein sequence ID" value="SFG90230.1"/>
    <property type="molecule type" value="Genomic_DNA"/>
</dbReference>
<feature type="transmembrane region" description="Helical" evidence="3">
    <location>
        <begin position="391"/>
        <end position="417"/>
    </location>
</feature>
<feature type="transmembrane region" description="Helical" evidence="3">
    <location>
        <begin position="16"/>
        <end position="37"/>
    </location>
</feature>
<feature type="transmembrane region" description="Helical" evidence="3">
    <location>
        <begin position="289"/>
        <end position="305"/>
    </location>
</feature>
<dbReference type="RefSeq" id="WP_090992645.1">
    <property type="nucleotide sequence ID" value="NZ_FOPP01000003.1"/>
</dbReference>
<dbReference type="InterPro" id="IPR032523">
    <property type="entry name" value="CcmF_C"/>
</dbReference>
<dbReference type="GO" id="GO:0020037">
    <property type="term" value="F:heme binding"/>
    <property type="evidence" value="ECO:0007669"/>
    <property type="project" value="InterPro"/>
</dbReference>
<feature type="transmembrane region" description="Helical" evidence="3">
    <location>
        <begin position="57"/>
        <end position="76"/>
    </location>
</feature>
<dbReference type="PANTHER" id="PTHR43653">
    <property type="entry name" value="CYTOCHROME C ASSEMBLY PROTEIN-RELATED"/>
    <property type="match status" value="1"/>
</dbReference>
<dbReference type="OrthoDB" id="9761451at2"/>
<feature type="transmembrane region" description="Helical" evidence="3">
    <location>
        <begin position="312"/>
        <end position="331"/>
    </location>
</feature>
<reference evidence="6 7" key="1">
    <citation type="submission" date="2016-10" db="EMBL/GenBank/DDBJ databases">
        <authorList>
            <person name="de Groot N.N."/>
        </authorList>
    </citation>
    <scope>NUCLEOTIDE SEQUENCE [LARGE SCALE GENOMIC DNA]</scope>
    <source>
        <strain evidence="6 7">DSM 18684</strain>
    </source>
</reference>
<dbReference type="PANTHER" id="PTHR43653:SF1">
    <property type="entry name" value="CYTOCHROME C-TYPE BIOGENESIS PROTEIN CCMF"/>
    <property type="match status" value="1"/>
</dbReference>
<evidence type="ECO:0000259" key="5">
    <source>
        <dbReference type="Pfam" id="PF16327"/>
    </source>
</evidence>
<feature type="domain" description="Cytochrome c-type biogenesis protein CcmF C-terminal" evidence="5">
    <location>
        <begin position="372"/>
        <end position="548"/>
    </location>
</feature>
<name>A0A1I2VM75_9SPHI</name>
<feature type="transmembrane region" description="Helical" evidence="3">
    <location>
        <begin position="135"/>
        <end position="157"/>
    </location>
</feature>
<evidence type="ECO:0000313" key="6">
    <source>
        <dbReference type="EMBL" id="SFG90230.1"/>
    </source>
</evidence>
<dbReference type="PRINTS" id="PR01410">
    <property type="entry name" value="CCBIOGENESIS"/>
</dbReference>
<dbReference type="Pfam" id="PF16327">
    <property type="entry name" value="CcmF_C"/>
    <property type="match status" value="1"/>
</dbReference>
<proteinExistence type="inferred from homology"/>
<feature type="transmembrane region" description="Helical" evidence="3">
    <location>
        <begin position="248"/>
        <end position="269"/>
    </location>
</feature>
<keyword evidence="3" id="KW-0812">Transmembrane</keyword>
<feature type="transmembrane region" description="Helical" evidence="3">
    <location>
        <begin position="493"/>
        <end position="512"/>
    </location>
</feature>
<accession>A0A1I2VM75</accession>